<proteinExistence type="predicted"/>
<evidence type="ECO:0000256" key="1">
    <source>
        <dbReference type="SAM" id="MobiDB-lite"/>
    </source>
</evidence>
<sequence length="68" mass="8210">MQRNGSHRAGTSEIQTGRDLTRKHKKREKRNYFANKNDYFFLISHLVNYPNLTHLRVLFCYKFTAIYT</sequence>
<name>A0A164TBZ3_9CRUS</name>
<comment type="caution">
    <text evidence="2">The sequence shown here is derived from an EMBL/GenBank/DDBJ whole genome shotgun (WGS) entry which is preliminary data.</text>
</comment>
<protein>
    <submittedName>
        <fullName evidence="2">Uncharacterized protein</fullName>
    </submittedName>
</protein>
<accession>A0A164TBZ3</accession>
<dbReference type="Proteomes" id="UP000076858">
    <property type="component" value="Unassembled WGS sequence"/>
</dbReference>
<gene>
    <name evidence="2" type="ORF">APZ42_025224</name>
</gene>
<reference evidence="2 3" key="1">
    <citation type="submission" date="2016-03" db="EMBL/GenBank/DDBJ databases">
        <title>EvidentialGene: Evidence-directed Construction of Genes on Genomes.</title>
        <authorList>
            <person name="Gilbert D.G."/>
            <person name="Choi J.-H."/>
            <person name="Mockaitis K."/>
            <person name="Colbourne J."/>
            <person name="Pfrender M."/>
        </authorList>
    </citation>
    <scope>NUCLEOTIDE SEQUENCE [LARGE SCALE GENOMIC DNA]</scope>
    <source>
        <strain evidence="2 3">Xinb3</strain>
        <tissue evidence="2">Complete organism</tissue>
    </source>
</reference>
<evidence type="ECO:0000313" key="2">
    <source>
        <dbReference type="EMBL" id="KZS10335.1"/>
    </source>
</evidence>
<feature type="region of interest" description="Disordered" evidence="1">
    <location>
        <begin position="1"/>
        <end position="29"/>
    </location>
</feature>
<keyword evidence="3" id="KW-1185">Reference proteome</keyword>
<evidence type="ECO:0000313" key="3">
    <source>
        <dbReference type="Proteomes" id="UP000076858"/>
    </source>
</evidence>
<organism evidence="2 3">
    <name type="scientific">Daphnia magna</name>
    <dbReference type="NCBI Taxonomy" id="35525"/>
    <lineage>
        <taxon>Eukaryota</taxon>
        <taxon>Metazoa</taxon>
        <taxon>Ecdysozoa</taxon>
        <taxon>Arthropoda</taxon>
        <taxon>Crustacea</taxon>
        <taxon>Branchiopoda</taxon>
        <taxon>Diplostraca</taxon>
        <taxon>Cladocera</taxon>
        <taxon>Anomopoda</taxon>
        <taxon>Daphniidae</taxon>
        <taxon>Daphnia</taxon>
    </lineage>
</organism>
<dbReference type="EMBL" id="LRGB01001844">
    <property type="protein sequence ID" value="KZS10335.1"/>
    <property type="molecule type" value="Genomic_DNA"/>
</dbReference>
<dbReference type="AlphaFoldDB" id="A0A164TBZ3"/>